<evidence type="ECO:0000313" key="2">
    <source>
        <dbReference type="Proteomes" id="UP001652625"/>
    </source>
</evidence>
<feature type="domain" description="Reverse transcriptase" evidence="1">
    <location>
        <begin position="105"/>
        <end position="224"/>
    </location>
</feature>
<sequence length="397" mass="44972">MVIKTKIRKNAQTVEKTGTKNDTPAEFVPRKIVIDKFNVNLNVNKAFGIDKVHPRVLKECSKSFSHSLSLIYKMPYYSGVIPNEWLIANITPLFKKGNKLDPFIYRPISLTSIVCNIMEKIIRNVMMNHLSFNKLLASEQHGFINSKNCCSSLLETFDFITREIEAGNKLVIEAGNNIDIIFLDFEKAFDSVSLSKLCCMLSGYGFHSYIIQWCKTFLSNRRQRVVLGEFISCWEENYKWSTSGTVPVFLRNGNKKFVVNSLLEDGSIKTYLNSDVSADLSLQGKTKKVTANIINGKIDSFEMMPVEFQLELLNGETKITVQAFTVNNEVKGEFNEPVARLTPLGWTCIGGTGGSLQTHFMKITSGTKEIEDTNNTIKKLWEVEGDEEIHLKKKRST</sequence>
<keyword evidence="2" id="KW-1185">Reference proteome</keyword>
<dbReference type="Proteomes" id="UP001652625">
    <property type="component" value="Chromosome 04"/>
</dbReference>
<organism evidence="2 3">
    <name type="scientific">Hydra vulgaris</name>
    <name type="common">Hydra</name>
    <name type="synonym">Hydra attenuata</name>
    <dbReference type="NCBI Taxonomy" id="6087"/>
    <lineage>
        <taxon>Eukaryota</taxon>
        <taxon>Metazoa</taxon>
        <taxon>Cnidaria</taxon>
        <taxon>Hydrozoa</taxon>
        <taxon>Hydroidolina</taxon>
        <taxon>Anthoathecata</taxon>
        <taxon>Aplanulata</taxon>
        <taxon>Hydridae</taxon>
        <taxon>Hydra</taxon>
    </lineage>
</organism>
<protein>
    <submittedName>
        <fullName evidence="3">Uncharacterized protein LOC136079384</fullName>
    </submittedName>
</protein>
<dbReference type="Pfam" id="PF00078">
    <property type="entry name" value="RVT_1"/>
    <property type="match status" value="1"/>
</dbReference>
<dbReference type="GeneID" id="136079384"/>
<dbReference type="PANTHER" id="PTHR33395">
    <property type="entry name" value="TRANSCRIPTASE, PUTATIVE-RELATED-RELATED"/>
    <property type="match status" value="1"/>
</dbReference>
<evidence type="ECO:0000313" key="3">
    <source>
        <dbReference type="RefSeq" id="XP_065651191.1"/>
    </source>
</evidence>
<dbReference type="PANTHER" id="PTHR33395:SF22">
    <property type="entry name" value="REVERSE TRANSCRIPTASE DOMAIN-CONTAINING PROTEIN"/>
    <property type="match status" value="1"/>
</dbReference>
<proteinExistence type="predicted"/>
<accession>A0ABM4BPX2</accession>
<evidence type="ECO:0000259" key="1">
    <source>
        <dbReference type="Pfam" id="PF00078"/>
    </source>
</evidence>
<name>A0ABM4BPX2_HYDVU</name>
<dbReference type="RefSeq" id="XP_065651191.1">
    <property type="nucleotide sequence ID" value="XM_065795119.1"/>
</dbReference>
<reference evidence="3" key="1">
    <citation type="submission" date="2025-08" db="UniProtKB">
        <authorList>
            <consortium name="RefSeq"/>
        </authorList>
    </citation>
    <scope>IDENTIFICATION</scope>
</reference>
<gene>
    <name evidence="3" type="primary">LOC136079384</name>
</gene>
<dbReference type="InterPro" id="IPR000477">
    <property type="entry name" value="RT_dom"/>
</dbReference>